<evidence type="ECO:0000313" key="1">
    <source>
        <dbReference type="EMBL" id="MFD1889113.1"/>
    </source>
</evidence>
<proteinExistence type="predicted"/>
<dbReference type="RefSeq" id="WP_343873971.1">
    <property type="nucleotide sequence ID" value="NZ_BAAAIX010000021.1"/>
</dbReference>
<keyword evidence="2" id="KW-1185">Reference proteome</keyword>
<evidence type="ECO:0000313" key="2">
    <source>
        <dbReference type="Proteomes" id="UP001597326"/>
    </source>
</evidence>
<dbReference type="InterPro" id="IPR011008">
    <property type="entry name" value="Dimeric_a/b-barrel"/>
</dbReference>
<evidence type="ECO:0008006" key="3">
    <source>
        <dbReference type="Google" id="ProtNLM"/>
    </source>
</evidence>
<sequence length="216" mass="25102">MTARTQEPVVLHRYSIKPRHLEQGLELWRREVEIAARHGFTTLRGFVETDAEPKLTWLYSPPSGGDLAQQLAELADDPEQQALAEARQQHVFRNLTIRPVEPELLTRATPESVAGQVVAEKIAIMRRYDITGDFDDFLAIWREIVPVRERYGFGCLFAVSDREQGRFTWAFDFDGDFADFPAAQRDYYHDPQRVRLREVFHFMADYSIHPARQLLL</sequence>
<dbReference type="Gene3D" id="3.30.70.100">
    <property type="match status" value="1"/>
</dbReference>
<gene>
    <name evidence="1" type="ORF">ACFSCS_02800</name>
</gene>
<organism evidence="1 2">
    <name type="scientific">Luteococcus peritonei</name>
    <dbReference type="NCBI Taxonomy" id="88874"/>
    <lineage>
        <taxon>Bacteria</taxon>
        <taxon>Bacillati</taxon>
        <taxon>Actinomycetota</taxon>
        <taxon>Actinomycetes</taxon>
        <taxon>Propionibacteriales</taxon>
        <taxon>Propionibacteriaceae</taxon>
        <taxon>Luteococcus</taxon>
    </lineage>
</organism>
<accession>A0ABW4RUM5</accession>
<comment type="caution">
    <text evidence="1">The sequence shown here is derived from an EMBL/GenBank/DDBJ whole genome shotgun (WGS) entry which is preliminary data.</text>
</comment>
<dbReference type="EMBL" id="JBHUFZ010000007">
    <property type="protein sequence ID" value="MFD1889113.1"/>
    <property type="molecule type" value="Genomic_DNA"/>
</dbReference>
<reference evidence="2" key="1">
    <citation type="journal article" date="2019" name="Int. J. Syst. Evol. Microbiol.">
        <title>The Global Catalogue of Microorganisms (GCM) 10K type strain sequencing project: providing services to taxonomists for standard genome sequencing and annotation.</title>
        <authorList>
            <consortium name="The Broad Institute Genomics Platform"/>
            <consortium name="The Broad Institute Genome Sequencing Center for Infectious Disease"/>
            <person name="Wu L."/>
            <person name="Ma J."/>
        </authorList>
    </citation>
    <scope>NUCLEOTIDE SEQUENCE [LARGE SCALE GENOMIC DNA]</scope>
    <source>
        <strain evidence="2">CAIM 431</strain>
    </source>
</reference>
<protein>
    <recommendedName>
        <fullName evidence="3">NIPSNAP family protein</fullName>
    </recommendedName>
</protein>
<name>A0ABW4RUM5_9ACTN</name>
<dbReference type="SUPFAM" id="SSF54909">
    <property type="entry name" value="Dimeric alpha+beta barrel"/>
    <property type="match status" value="1"/>
</dbReference>
<dbReference type="Proteomes" id="UP001597326">
    <property type="component" value="Unassembled WGS sequence"/>
</dbReference>